<dbReference type="Proteomes" id="UP000676336">
    <property type="component" value="Unassembled WGS sequence"/>
</dbReference>
<protein>
    <submittedName>
        <fullName evidence="2">Uncharacterized protein</fullName>
    </submittedName>
</protein>
<evidence type="ECO:0000313" key="3">
    <source>
        <dbReference type="Proteomes" id="UP000676336"/>
    </source>
</evidence>
<gene>
    <name evidence="2" type="ORF">SMN809_LOCUS68755</name>
</gene>
<dbReference type="EMBL" id="CAJOBI010318036">
    <property type="protein sequence ID" value="CAF5180374.1"/>
    <property type="molecule type" value="Genomic_DNA"/>
</dbReference>
<dbReference type="AlphaFoldDB" id="A0A8S3HDM3"/>
<feature type="signal peptide" evidence="1">
    <location>
        <begin position="1"/>
        <end position="20"/>
    </location>
</feature>
<comment type="caution">
    <text evidence="2">The sequence shown here is derived from an EMBL/GenBank/DDBJ whole genome shotgun (WGS) entry which is preliminary data.</text>
</comment>
<reference evidence="2" key="1">
    <citation type="submission" date="2021-02" db="EMBL/GenBank/DDBJ databases">
        <authorList>
            <person name="Nowell W R."/>
        </authorList>
    </citation>
    <scope>NUCLEOTIDE SEQUENCE</scope>
</reference>
<dbReference type="SUPFAM" id="SSF117281">
    <property type="entry name" value="Kelch motif"/>
    <property type="match status" value="1"/>
</dbReference>
<name>A0A8S3HDM3_9BILA</name>
<organism evidence="2 3">
    <name type="scientific">Rotaria magnacalcarata</name>
    <dbReference type="NCBI Taxonomy" id="392030"/>
    <lineage>
        <taxon>Eukaryota</taxon>
        <taxon>Metazoa</taxon>
        <taxon>Spiralia</taxon>
        <taxon>Gnathifera</taxon>
        <taxon>Rotifera</taxon>
        <taxon>Eurotatoria</taxon>
        <taxon>Bdelloidea</taxon>
        <taxon>Philodinida</taxon>
        <taxon>Philodinidae</taxon>
        <taxon>Rotaria</taxon>
    </lineage>
</organism>
<dbReference type="Gene3D" id="2.120.10.80">
    <property type="entry name" value="Kelch-type beta propeller"/>
    <property type="match status" value="1"/>
</dbReference>
<evidence type="ECO:0000313" key="2">
    <source>
        <dbReference type="EMBL" id="CAF5180374.1"/>
    </source>
</evidence>
<evidence type="ECO:0000256" key="1">
    <source>
        <dbReference type="SAM" id="SignalP"/>
    </source>
</evidence>
<keyword evidence="1" id="KW-0732">Signal</keyword>
<proteinExistence type="predicted"/>
<feature type="chain" id="PRO_5035745498" evidence="1">
    <location>
        <begin position="21"/>
        <end position="84"/>
    </location>
</feature>
<accession>A0A8S3HDM3</accession>
<dbReference type="InterPro" id="IPR015915">
    <property type="entry name" value="Kelch-typ_b-propeller"/>
</dbReference>
<sequence>MKKLTEFLHFFLISVLSINCQQLQWILLSDGSSGDTPIARRDAALGFDSTFLILYGGRDQSGMPLQDTYAFNVLQGLTKSKTSF</sequence>